<name>U9UT66_RHIID</name>
<reference evidence="1" key="1">
    <citation type="submission" date="2013-07" db="EMBL/GenBank/DDBJ databases">
        <title>The genome of an arbuscular mycorrhizal fungus provides insights into the evolution of the oldest plant symbiosis.</title>
        <authorList>
            <consortium name="DOE Joint Genome Institute"/>
            <person name="Tisserant E."/>
            <person name="Malbreil M."/>
            <person name="Kuo A."/>
            <person name="Kohler A."/>
            <person name="Symeonidi A."/>
            <person name="Balestrini R."/>
            <person name="Charron P."/>
            <person name="Duensing N."/>
            <person name="Frei-dit-Frey N."/>
            <person name="Gianinazzi-Pearson V."/>
            <person name="Gilbert B."/>
            <person name="Handa Y."/>
            <person name="Hijri M."/>
            <person name="Kaul R."/>
            <person name="Kawaguchi M."/>
            <person name="Krajinski F."/>
            <person name="Lammers P."/>
            <person name="Lapierre D."/>
            <person name="Masclaux F.G."/>
            <person name="Murat C."/>
            <person name="Morin E."/>
            <person name="Ndikumana S."/>
            <person name="Pagni M."/>
            <person name="Petitpierre D."/>
            <person name="Requena N."/>
            <person name="Rosikiewicz P."/>
            <person name="Riley R."/>
            <person name="Saito K."/>
            <person name="San Clemente H."/>
            <person name="Shapiro H."/>
            <person name="van Tuinen D."/>
            <person name="Becard G."/>
            <person name="Bonfante P."/>
            <person name="Paszkowski U."/>
            <person name="Shachar-Hill Y."/>
            <person name="Young J.P."/>
            <person name="Sanders I.R."/>
            <person name="Henrissat B."/>
            <person name="Rensing S.A."/>
            <person name="Grigoriev I.V."/>
            <person name="Corradi N."/>
            <person name="Roux C."/>
            <person name="Martin F."/>
        </authorList>
    </citation>
    <scope>NUCLEOTIDE SEQUENCE</scope>
    <source>
        <strain evidence="1">DAOM 197198</strain>
    </source>
</reference>
<sequence length="195" mass="23271">MTYDSFDHPTSKQHTKFTSWKLKASTQQLPTLDIMNRKFLDIMNGLTTCFLCNEETESNNYIWQCSKTLSLLKPIFDNHAIKLHAILTEHADSPPCIWQDSIRFCQLFSWTRDQQTNVTHHQILLTFLLNYIPQKLLVSFQATIKSKKKIKRLLLNFVHDLHVDIYTTIWKLRCLYFKEWKVHNNITRKSFTSYR</sequence>
<proteinExistence type="predicted"/>
<dbReference type="HOGENOM" id="CLU_1397004_0_0_1"/>
<dbReference type="EMBL" id="KI274658">
    <property type="protein sequence ID" value="ESA23584.1"/>
    <property type="molecule type" value="Genomic_DNA"/>
</dbReference>
<dbReference type="AlphaFoldDB" id="U9UT66"/>
<gene>
    <name evidence="1" type="ORF">GLOINDRAFT_15293</name>
</gene>
<evidence type="ECO:0000313" key="1">
    <source>
        <dbReference type="EMBL" id="ESA23584.1"/>
    </source>
</evidence>
<evidence type="ECO:0008006" key="2">
    <source>
        <dbReference type="Google" id="ProtNLM"/>
    </source>
</evidence>
<organism evidence="1">
    <name type="scientific">Rhizophagus irregularis (strain DAOM 181602 / DAOM 197198 / MUCL 43194)</name>
    <name type="common">Arbuscular mycorrhizal fungus</name>
    <name type="synonym">Glomus intraradices</name>
    <dbReference type="NCBI Taxonomy" id="747089"/>
    <lineage>
        <taxon>Eukaryota</taxon>
        <taxon>Fungi</taxon>
        <taxon>Fungi incertae sedis</taxon>
        <taxon>Mucoromycota</taxon>
        <taxon>Glomeromycotina</taxon>
        <taxon>Glomeromycetes</taxon>
        <taxon>Glomerales</taxon>
        <taxon>Glomeraceae</taxon>
        <taxon>Rhizophagus</taxon>
    </lineage>
</organism>
<protein>
    <recommendedName>
        <fullName evidence="2">Reverse transcriptase zinc-binding domain-containing protein</fullName>
    </recommendedName>
</protein>
<accession>U9UT66</accession>